<dbReference type="InterPro" id="IPR012164">
    <property type="entry name" value="Rpa12/Rpb9/Rpc10/TFS"/>
</dbReference>
<feature type="binding site" evidence="8">
    <location>
        <position position="119"/>
    </location>
    <ligand>
        <name>Zn(2+)</name>
        <dbReference type="ChEBI" id="CHEBI:29105"/>
        <label>2</label>
    </ligand>
</feature>
<comment type="similarity">
    <text evidence="7">Belongs to the archaeal rpoM/eukaryotic RPA12/RPB9/RPC11 RNA polymerase family.</text>
</comment>
<keyword evidence="2 7" id="KW-0240">DNA-directed RNA polymerase</keyword>
<feature type="binding site" evidence="8">
    <location>
        <position position="94"/>
    </location>
    <ligand>
        <name>Zn(2+)</name>
        <dbReference type="ChEBI" id="CHEBI:29105"/>
        <label>2</label>
    </ligand>
</feature>
<dbReference type="InterPro" id="IPR034004">
    <property type="entry name" value="Zn_ribbon_RPA12_C"/>
</dbReference>
<protein>
    <recommendedName>
        <fullName evidence="7">DNA-directed RNA polymerase subunit</fullName>
    </recommendedName>
</protein>
<dbReference type="GO" id="GO:0003676">
    <property type="term" value="F:nucleic acid binding"/>
    <property type="evidence" value="ECO:0007669"/>
    <property type="project" value="InterPro"/>
</dbReference>
<dbReference type="Proteomes" id="UP000267251">
    <property type="component" value="Unassembled WGS sequence"/>
</dbReference>
<keyword evidence="3 8" id="KW-0479">Metal-binding</keyword>
<keyword evidence="12" id="KW-1185">Reference proteome</keyword>
<dbReference type="PROSITE" id="PS00466">
    <property type="entry name" value="ZF_TFIIS_1"/>
    <property type="match status" value="1"/>
</dbReference>
<dbReference type="GO" id="GO:0005736">
    <property type="term" value="C:RNA polymerase I complex"/>
    <property type="evidence" value="ECO:0007669"/>
    <property type="project" value="TreeGrafter"/>
</dbReference>
<evidence type="ECO:0000313" key="11">
    <source>
        <dbReference type="EMBL" id="RKP13050.1"/>
    </source>
</evidence>
<accession>A0A4P9Y5J0</accession>
<feature type="domain" description="TFIIS-type" evidence="10">
    <location>
        <begin position="87"/>
        <end position="127"/>
    </location>
</feature>
<comment type="subcellular location">
    <subcellularLocation>
        <location evidence="1">Nucleus</location>
        <location evidence="1">Nucleolus</location>
    </subcellularLocation>
</comment>
<dbReference type="Gene3D" id="2.20.25.10">
    <property type="match status" value="1"/>
</dbReference>
<keyword evidence="5 8" id="KW-0862">Zinc</keyword>
<feature type="binding site" evidence="8">
    <location>
        <position position="22"/>
    </location>
    <ligand>
        <name>Zn(2+)</name>
        <dbReference type="ChEBI" id="CHEBI:29105"/>
        <label>1</label>
    </ligand>
</feature>
<reference evidence="12" key="1">
    <citation type="journal article" date="2018" name="Nat. Microbiol.">
        <title>Leveraging single-cell genomics to expand the fungal tree of life.</title>
        <authorList>
            <person name="Ahrendt S.R."/>
            <person name="Quandt C.A."/>
            <person name="Ciobanu D."/>
            <person name="Clum A."/>
            <person name="Salamov A."/>
            <person name="Andreopoulos B."/>
            <person name="Cheng J.F."/>
            <person name="Woyke T."/>
            <person name="Pelin A."/>
            <person name="Henrissat B."/>
            <person name="Reynolds N.K."/>
            <person name="Benny G.L."/>
            <person name="Smith M.E."/>
            <person name="James T.Y."/>
            <person name="Grigoriev I.V."/>
        </authorList>
    </citation>
    <scope>NUCLEOTIDE SEQUENCE [LARGE SCALE GENOMIC DNA]</scope>
</reference>
<feature type="binding site" evidence="8">
    <location>
        <position position="37"/>
    </location>
    <ligand>
        <name>Zn(2+)</name>
        <dbReference type="ChEBI" id="CHEBI:29105"/>
        <label>1</label>
    </ligand>
</feature>
<dbReference type="PANTHER" id="PTHR11239:SF14">
    <property type="entry name" value="DNA-DIRECTED RNA POLYMERASE I SUBUNIT RPA12"/>
    <property type="match status" value="1"/>
</dbReference>
<keyword evidence="4 9" id="KW-0863">Zinc-finger</keyword>
<dbReference type="Pfam" id="PF01096">
    <property type="entry name" value="Zn_ribbon_TFIIS"/>
    <property type="match status" value="1"/>
</dbReference>
<feature type="zinc finger region" description="C4-type" evidence="9">
    <location>
        <begin position="19"/>
        <end position="40"/>
    </location>
</feature>
<sequence length="130" mass="13961">MPQSPASKSQTTFGSMVFCHRCGNLLESLGQSTAVTCEVCSLVHSTEQMGTLEVVTHSAPSAFPSVLKSKRGLVQQRSGEREQAATIAEACPQCGAPEMSFHTMQLRSADEGQTVFYNCVKCGHKFSVNS</sequence>
<dbReference type="EMBL" id="KZ988123">
    <property type="protein sequence ID" value="RKP13050.1"/>
    <property type="molecule type" value="Genomic_DNA"/>
</dbReference>
<dbReference type="SMART" id="SM00440">
    <property type="entry name" value="ZnF_C2C2"/>
    <property type="match status" value="1"/>
</dbReference>
<dbReference type="InterPro" id="IPR001222">
    <property type="entry name" value="Znf_TFIIS"/>
</dbReference>
<dbReference type="PIRSF" id="PIRSF005586">
    <property type="entry name" value="RNApol_RpoM"/>
    <property type="match status" value="1"/>
</dbReference>
<gene>
    <name evidence="11" type="ORF">BJ684DRAFT_16516</name>
</gene>
<evidence type="ECO:0000256" key="2">
    <source>
        <dbReference type="ARBA" id="ARBA00022478"/>
    </source>
</evidence>
<evidence type="ECO:0000256" key="9">
    <source>
        <dbReference type="PIRSR" id="PIRSR005586-2"/>
    </source>
</evidence>
<evidence type="ECO:0000256" key="1">
    <source>
        <dbReference type="ARBA" id="ARBA00004604"/>
    </source>
</evidence>
<evidence type="ECO:0000259" key="10">
    <source>
        <dbReference type="PROSITE" id="PS51133"/>
    </source>
</evidence>
<dbReference type="PROSITE" id="PS51133">
    <property type="entry name" value="ZF_TFIIS_2"/>
    <property type="match status" value="1"/>
</dbReference>
<evidence type="ECO:0000256" key="3">
    <source>
        <dbReference type="ARBA" id="ARBA00022723"/>
    </source>
</evidence>
<dbReference type="PANTHER" id="PTHR11239">
    <property type="entry name" value="DNA-DIRECTED RNA POLYMERASE"/>
    <property type="match status" value="1"/>
</dbReference>
<keyword evidence="7" id="KW-0804">Transcription</keyword>
<evidence type="ECO:0000256" key="6">
    <source>
        <dbReference type="ARBA" id="ARBA00023242"/>
    </source>
</evidence>
<dbReference type="GO" id="GO:0008270">
    <property type="term" value="F:zinc ion binding"/>
    <property type="evidence" value="ECO:0007669"/>
    <property type="project" value="UniProtKB-KW"/>
</dbReference>
<evidence type="ECO:0000313" key="12">
    <source>
        <dbReference type="Proteomes" id="UP000267251"/>
    </source>
</evidence>
<feature type="binding site" evidence="8">
    <location>
        <position position="122"/>
    </location>
    <ligand>
        <name>Zn(2+)</name>
        <dbReference type="ChEBI" id="CHEBI:29105"/>
        <label>2</label>
    </ligand>
</feature>
<evidence type="ECO:0000256" key="5">
    <source>
        <dbReference type="ARBA" id="ARBA00022833"/>
    </source>
</evidence>
<feature type="binding site" evidence="8">
    <location>
        <position position="19"/>
    </location>
    <ligand>
        <name>Zn(2+)</name>
        <dbReference type="ChEBI" id="CHEBI:29105"/>
        <label>1</label>
    </ligand>
</feature>
<comment type="function">
    <text evidence="7">DNA-dependent RNA polymerase catalyzes the transcription of DNA into RNA using the four ribonucleoside triphosphates as substrates.</text>
</comment>
<organism evidence="11 12">
    <name type="scientific">Piptocephalis cylindrospora</name>
    <dbReference type="NCBI Taxonomy" id="1907219"/>
    <lineage>
        <taxon>Eukaryota</taxon>
        <taxon>Fungi</taxon>
        <taxon>Fungi incertae sedis</taxon>
        <taxon>Zoopagomycota</taxon>
        <taxon>Zoopagomycotina</taxon>
        <taxon>Zoopagomycetes</taxon>
        <taxon>Zoopagales</taxon>
        <taxon>Piptocephalidaceae</taxon>
        <taxon>Piptocephalis</taxon>
    </lineage>
</organism>
<dbReference type="GO" id="GO:0003899">
    <property type="term" value="F:DNA-directed RNA polymerase activity"/>
    <property type="evidence" value="ECO:0007669"/>
    <property type="project" value="InterPro"/>
</dbReference>
<evidence type="ECO:0000256" key="7">
    <source>
        <dbReference type="PIRNR" id="PIRNR005586"/>
    </source>
</evidence>
<evidence type="ECO:0000256" key="4">
    <source>
        <dbReference type="ARBA" id="ARBA00022771"/>
    </source>
</evidence>
<dbReference type="OrthoDB" id="10056816at2759"/>
<feature type="binding site" evidence="8">
    <location>
        <position position="40"/>
    </location>
    <ligand>
        <name>Zn(2+)</name>
        <dbReference type="ChEBI" id="CHEBI:29105"/>
        <label>1</label>
    </ligand>
</feature>
<keyword evidence="6 7" id="KW-0539">Nucleus</keyword>
<dbReference type="CDD" id="cd10507">
    <property type="entry name" value="Zn-ribbon_RPA12"/>
    <property type="match status" value="1"/>
</dbReference>
<dbReference type="SUPFAM" id="SSF57783">
    <property type="entry name" value="Zinc beta-ribbon"/>
    <property type="match status" value="1"/>
</dbReference>
<dbReference type="GO" id="GO:0006363">
    <property type="term" value="P:termination of RNA polymerase I transcription"/>
    <property type="evidence" value="ECO:0007669"/>
    <property type="project" value="TreeGrafter"/>
</dbReference>
<feature type="binding site" evidence="8">
    <location>
        <position position="91"/>
    </location>
    <ligand>
        <name>Zn(2+)</name>
        <dbReference type="ChEBI" id="CHEBI:29105"/>
        <label>2</label>
    </ligand>
</feature>
<evidence type="ECO:0000256" key="8">
    <source>
        <dbReference type="PIRSR" id="PIRSR005586-1"/>
    </source>
</evidence>
<dbReference type="AlphaFoldDB" id="A0A4P9Y5J0"/>
<name>A0A4P9Y5J0_9FUNG</name>
<proteinExistence type="inferred from homology"/>